<feature type="transmembrane region" description="Helical" evidence="1">
    <location>
        <begin position="20"/>
        <end position="41"/>
    </location>
</feature>
<keyword evidence="1" id="KW-0812">Transmembrane</keyword>
<protein>
    <submittedName>
        <fullName evidence="2">Uncharacterized protein</fullName>
    </submittedName>
</protein>
<proteinExistence type="predicted"/>
<reference evidence="2 3" key="2">
    <citation type="journal article" date="2016" name="Genome Announc.">
        <title>Draft Genome Sequence of the N2-Fixing Cyanobacterium Nostoc piscinale CENA21, Isolated from the Brazilian Amazon Floodplain.</title>
        <authorList>
            <person name="Leao T."/>
            <person name="Guimaraes P.I."/>
            <person name="de Melo A.G."/>
            <person name="Ramos R.T."/>
            <person name="Leao P.N."/>
            <person name="Silva A."/>
            <person name="Fiore M.F."/>
            <person name="Schneider M.P."/>
        </authorList>
    </citation>
    <scope>NUCLEOTIDE SEQUENCE [LARGE SCALE GENOMIC DNA]</scope>
    <source>
        <strain evidence="2 3">CENA21</strain>
    </source>
</reference>
<dbReference type="AlphaFoldDB" id="A0A0M4T4L9"/>
<dbReference type="PATRIC" id="fig|224013.5.peg.3479"/>
<evidence type="ECO:0000313" key="3">
    <source>
        <dbReference type="Proteomes" id="UP000062645"/>
    </source>
</evidence>
<accession>A0A0M4T4L9</accession>
<dbReference type="KEGG" id="npz:ACX27_14400"/>
<sequence length="143" mass="16361">MLGIVFLNQPQPVPIFKTKIFLTLYLLLSIGIFLLILYIWAVSGIFDFNFKQVIQYPGYSKTFYLYEQTCFPPDTATECGDYRGKVNTKISFLPIMTTKFQCRCLFGEPDHIDNTVVIPLEANLDKDKSSVVMNLNTGEVIQK</sequence>
<keyword evidence="1" id="KW-0472">Membrane</keyword>
<reference evidence="3" key="1">
    <citation type="submission" date="2015-07" db="EMBL/GenBank/DDBJ databases">
        <title>Genome Of Nitrogen-Fixing Cyanobacterium Nostoc piscinale CENA21 From Solimoes/Amazon River Floodplain Sediments And Comparative Genomics To Uncover Biosynthetic Natural Products Potential.</title>
        <authorList>
            <person name="Leao T.F."/>
            <person name="Leao P.N."/>
            <person name="Guimaraes P.I."/>
            <person name="de Melo A.G.C."/>
            <person name="Ramos R.T.J."/>
            <person name="Silva A."/>
            <person name="Fiore M.F."/>
            <person name="Schneider M.P.C."/>
        </authorList>
    </citation>
    <scope>NUCLEOTIDE SEQUENCE [LARGE SCALE GENOMIC DNA]</scope>
    <source>
        <strain evidence="3">CENA21</strain>
    </source>
</reference>
<organism evidence="2 3">
    <name type="scientific">Nostoc piscinale CENA21</name>
    <dbReference type="NCBI Taxonomy" id="224013"/>
    <lineage>
        <taxon>Bacteria</taxon>
        <taxon>Bacillati</taxon>
        <taxon>Cyanobacteriota</taxon>
        <taxon>Cyanophyceae</taxon>
        <taxon>Nostocales</taxon>
        <taxon>Nostocaceae</taxon>
        <taxon>Nostoc</taxon>
    </lineage>
</organism>
<name>A0A0M4T4L9_9NOSO</name>
<evidence type="ECO:0000313" key="2">
    <source>
        <dbReference type="EMBL" id="ALF53766.1"/>
    </source>
</evidence>
<keyword evidence="3" id="KW-1185">Reference proteome</keyword>
<keyword evidence="1" id="KW-1133">Transmembrane helix</keyword>
<gene>
    <name evidence="2" type="ORF">ACX27_14400</name>
</gene>
<dbReference type="EMBL" id="CP012036">
    <property type="protein sequence ID" value="ALF53766.1"/>
    <property type="molecule type" value="Genomic_DNA"/>
</dbReference>
<dbReference type="Proteomes" id="UP000062645">
    <property type="component" value="Chromosome"/>
</dbReference>
<evidence type="ECO:0000256" key="1">
    <source>
        <dbReference type="SAM" id="Phobius"/>
    </source>
</evidence>